<organism evidence="2 3">
    <name type="scientific">Jeongeupia chitinilytica</name>
    <dbReference type="NCBI Taxonomy" id="1041641"/>
    <lineage>
        <taxon>Bacteria</taxon>
        <taxon>Pseudomonadati</taxon>
        <taxon>Pseudomonadota</taxon>
        <taxon>Betaproteobacteria</taxon>
        <taxon>Neisseriales</taxon>
        <taxon>Chitinibacteraceae</taxon>
        <taxon>Jeongeupia</taxon>
    </lineage>
</organism>
<evidence type="ECO:0000259" key="1">
    <source>
        <dbReference type="Pfam" id="PF12680"/>
    </source>
</evidence>
<dbReference type="Pfam" id="PF12680">
    <property type="entry name" value="SnoaL_2"/>
    <property type="match status" value="1"/>
</dbReference>
<proteinExistence type="predicted"/>
<dbReference type="InterPro" id="IPR032710">
    <property type="entry name" value="NTF2-like_dom_sf"/>
</dbReference>
<feature type="domain" description="SnoaL-like" evidence="1">
    <location>
        <begin position="10"/>
        <end position="108"/>
    </location>
</feature>
<name>A0ABQ3H0G5_9NEIS</name>
<comment type="caution">
    <text evidence="2">The sequence shown here is derived from an EMBL/GenBank/DDBJ whole genome shotgun (WGS) entry which is preliminary data.</text>
</comment>
<evidence type="ECO:0000313" key="2">
    <source>
        <dbReference type="EMBL" id="GHD64267.1"/>
    </source>
</evidence>
<dbReference type="SUPFAM" id="SSF54427">
    <property type="entry name" value="NTF2-like"/>
    <property type="match status" value="1"/>
</dbReference>
<dbReference type="EMBL" id="BMYO01000006">
    <property type="protein sequence ID" value="GHD64267.1"/>
    <property type="molecule type" value="Genomic_DNA"/>
</dbReference>
<keyword evidence="3" id="KW-1185">Reference proteome</keyword>
<sequence>MNTALNALLAWYETLSPATLDDLGRHYADNVHFKDPFNDVHGLAGVRRVFAHMFASTGTPRFTVLERVADGRQAFVTWDFHCTVRGRPLTLHGASRLCFDAHGRVCLHRDYWDSAEELLHKLPVIGAPLRGLRRLLSAR</sequence>
<evidence type="ECO:0000313" key="3">
    <source>
        <dbReference type="Proteomes" id="UP000604737"/>
    </source>
</evidence>
<gene>
    <name evidence="2" type="ORF">GCM10007350_23020</name>
</gene>
<accession>A0ABQ3H0G5</accession>
<dbReference type="Gene3D" id="3.10.450.50">
    <property type="match status" value="1"/>
</dbReference>
<dbReference type="RefSeq" id="WP_229797559.1">
    <property type="nucleotide sequence ID" value="NZ_BMYO01000006.1"/>
</dbReference>
<protein>
    <recommendedName>
        <fullName evidence="1">SnoaL-like domain-containing protein</fullName>
    </recommendedName>
</protein>
<dbReference type="InterPro" id="IPR037401">
    <property type="entry name" value="SnoaL-like"/>
</dbReference>
<reference evidence="3" key="1">
    <citation type="journal article" date="2019" name="Int. J. Syst. Evol. Microbiol.">
        <title>The Global Catalogue of Microorganisms (GCM) 10K type strain sequencing project: providing services to taxonomists for standard genome sequencing and annotation.</title>
        <authorList>
            <consortium name="The Broad Institute Genomics Platform"/>
            <consortium name="The Broad Institute Genome Sequencing Center for Infectious Disease"/>
            <person name="Wu L."/>
            <person name="Ma J."/>
        </authorList>
    </citation>
    <scope>NUCLEOTIDE SEQUENCE [LARGE SCALE GENOMIC DNA]</scope>
    <source>
        <strain evidence="3">KCTC 23701</strain>
    </source>
</reference>
<dbReference type="Proteomes" id="UP000604737">
    <property type="component" value="Unassembled WGS sequence"/>
</dbReference>